<dbReference type="GO" id="GO:0008237">
    <property type="term" value="F:metallopeptidase activity"/>
    <property type="evidence" value="ECO:0007669"/>
    <property type="project" value="UniProtKB-KW"/>
</dbReference>
<sequence>MELTYTIQRSPRRRKLTITVERDRSIVVHAPEGISDEEIHKVVSSKRQWIYEKRRHPQKYHDLPHPPGKELVNGESVLYLGRQYRIEVVETDLSEVQFNRRFLIPAIKMPQRAEALRDWYIDKAKEKIIPRVKLHARSLGVEVSEIKIVDAHYRWGSCTPKNNVNINWRLIKAPMFVIDYVIIHELAHLLEPNHTPRFWNIVHTQAPTTDKAKIWLKEHGQLLEQGI</sequence>
<dbReference type="Gene3D" id="3.30.2010.10">
    <property type="entry name" value="Metalloproteases ('zincins'), catalytic domain"/>
    <property type="match status" value="1"/>
</dbReference>
<dbReference type="OrthoDB" id="9811177at2"/>
<feature type="domain" description="YgjP-like metallopeptidase" evidence="1">
    <location>
        <begin position="14"/>
        <end position="219"/>
    </location>
</feature>
<reference evidence="3" key="1">
    <citation type="submission" date="2015-01" db="EMBL/GenBank/DDBJ databases">
        <authorList>
            <person name="Manzoor Shahid"/>
            <person name="Zubair Saima"/>
        </authorList>
    </citation>
    <scope>NUCLEOTIDE SEQUENCE [LARGE SCALE GENOMIC DNA]</scope>
    <source>
        <strain evidence="3">Sp3</strain>
    </source>
</reference>
<keyword evidence="2" id="KW-0645">Protease</keyword>
<dbReference type="Pfam" id="PF01863">
    <property type="entry name" value="YgjP-like"/>
    <property type="match status" value="1"/>
</dbReference>
<dbReference type="InterPro" id="IPR002725">
    <property type="entry name" value="YgjP-like_metallopeptidase"/>
</dbReference>
<evidence type="ECO:0000313" key="3">
    <source>
        <dbReference type="Proteomes" id="UP000046155"/>
    </source>
</evidence>
<dbReference type="InterPro" id="IPR053136">
    <property type="entry name" value="UTP_pyrophosphatase-like"/>
</dbReference>
<dbReference type="Proteomes" id="UP000046155">
    <property type="component" value="Unassembled WGS sequence"/>
</dbReference>
<protein>
    <submittedName>
        <fullName evidence="2">Zinc metalloprotease</fullName>
        <ecNumber evidence="2">3.4.24.-</ecNumber>
    </submittedName>
</protein>
<name>A0A0B7MLV2_9FIRM</name>
<dbReference type="GO" id="GO:0006508">
    <property type="term" value="P:proteolysis"/>
    <property type="evidence" value="ECO:0007669"/>
    <property type="project" value="UniProtKB-KW"/>
</dbReference>
<proteinExistence type="predicted"/>
<dbReference type="AlphaFoldDB" id="A0A0B7MLV2"/>
<keyword evidence="2" id="KW-0482">Metalloprotease</keyword>
<organism evidence="2 3">
    <name type="scientific">Syntrophaceticus schinkii</name>
    <dbReference type="NCBI Taxonomy" id="499207"/>
    <lineage>
        <taxon>Bacteria</taxon>
        <taxon>Bacillati</taxon>
        <taxon>Bacillota</taxon>
        <taxon>Clostridia</taxon>
        <taxon>Thermoanaerobacterales</taxon>
        <taxon>Thermoanaerobacterales Family III. Incertae Sedis</taxon>
        <taxon>Syntrophaceticus</taxon>
    </lineage>
</organism>
<dbReference type="RefSeq" id="WP_044665191.1">
    <property type="nucleotide sequence ID" value="NZ_CDRZ01000236.1"/>
</dbReference>
<dbReference type="CDD" id="cd07344">
    <property type="entry name" value="M48_yhfN_like"/>
    <property type="match status" value="1"/>
</dbReference>
<dbReference type="PANTHER" id="PTHR30399:SF1">
    <property type="entry name" value="UTP PYROPHOSPHATASE"/>
    <property type="match status" value="1"/>
</dbReference>
<dbReference type="EMBL" id="CDRZ01000236">
    <property type="protein sequence ID" value="CEO89183.1"/>
    <property type="molecule type" value="Genomic_DNA"/>
</dbReference>
<keyword evidence="3" id="KW-1185">Reference proteome</keyword>
<gene>
    <name evidence="2" type="ORF">SSCH_40007</name>
</gene>
<evidence type="ECO:0000259" key="1">
    <source>
        <dbReference type="Pfam" id="PF01863"/>
    </source>
</evidence>
<accession>A0A0B7MLV2</accession>
<evidence type="ECO:0000313" key="2">
    <source>
        <dbReference type="EMBL" id="CEO89183.1"/>
    </source>
</evidence>
<dbReference type="EC" id="3.4.24.-" evidence="2"/>
<keyword evidence="2" id="KW-0378">Hydrolase</keyword>
<dbReference type="PANTHER" id="PTHR30399">
    <property type="entry name" value="UNCHARACTERIZED PROTEIN YGJP"/>
    <property type="match status" value="1"/>
</dbReference>